<dbReference type="GeneID" id="66984368"/>
<accession>A0A7R7VSL8</accession>
<feature type="compositionally biased region" description="Basic residues" evidence="1">
    <location>
        <begin position="214"/>
        <end position="231"/>
    </location>
</feature>
<feature type="compositionally biased region" description="Polar residues" evidence="1">
    <location>
        <begin position="12"/>
        <end position="26"/>
    </location>
</feature>
<evidence type="ECO:0000313" key="3">
    <source>
        <dbReference type="Proteomes" id="UP000637239"/>
    </source>
</evidence>
<dbReference type="KEGG" id="ache:ACHE_51208A"/>
<feature type="region of interest" description="Disordered" evidence="1">
    <location>
        <begin position="212"/>
        <end position="243"/>
    </location>
</feature>
<dbReference type="Proteomes" id="UP000637239">
    <property type="component" value="Chromosome 5"/>
</dbReference>
<gene>
    <name evidence="2" type="ORF">ACHE_51208A</name>
</gene>
<evidence type="ECO:0000256" key="1">
    <source>
        <dbReference type="SAM" id="MobiDB-lite"/>
    </source>
</evidence>
<dbReference type="RefSeq" id="XP_043138532.1">
    <property type="nucleotide sequence ID" value="XM_043281010.1"/>
</dbReference>
<feature type="region of interest" description="Disordered" evidence="1">
    <location>
        <begin position="88"/>
        <end position="116"/>
    </location>
</feature>
<reference evidence="2" key="2">
    <citation type="submission" date="2021-02" db="EMBL/GenBank/DDBJ databases">
        <title>Aspergillus chevalieri M1 genome sequence.</title>
        <authorList>
            <person name="Kadooka C."/>
            <person name="Mori K."/>
            <person name="Futagami T."/>
        </authorList>
    </citation>
    <scope>NUCLEOTIDE SEQUENCE</scope>
    <source>
        <strain evidence="2">M1</strain>
    </source>
</reference>
<feature type="compositionally biased region" description="Polar residues" evidence="1">
    <location>
        <begin position="232"/>
        <end position="243"/>
    </location>
</feature>
<reference evidence="2" key="1">
    <citation type="submission" date="2021-01" db="EMBL/GenBank/DDBJ databases">
        <authorList>
            <consortium name="Aspergillus chevalieri M1 genome sequencing consortium"/>
            <person name="Kazuki M."/>
            <person name="Futagami T."/>
        </authorList>
    </citation>
    <scope>NUCLEOTIDE SEQUENCE</scope>
    <source>
        <strain evidence="2">M1</strain>
    </source>
</reference>
<name>A0A7R7VSL8_ASPCH</name>
<protein>
    <submittedName>
        <fullName evidence="2">Uncharacterized protein</fullName>
    </submittedName>
</protein>
<proteinExistence type="predicted"/>
<feature type="region of interest" description="Disordered" evidence="1">
    <location>
        <begin position="12"/>
        <end position="43"/>
    </location>
</feature>
<feature type="compositionally biased region" description="Low complexity" evidence="1">
    <location>
        <begin position="27"/>
        <end position="43"/>
    </location>
</feature>
<evidence type="ECO:0000313" key="2">
    <source>
        <dbReference type="EMBL" id="BCR90010.1"/>
    </source>
</evidence>
<keyword evidence="3" id="KW-1185">Reference proteome</keyword>
<dbReference type="EMBL" id="AP024420">
    <property type="protein sequence ID" value="BCR90010.1"/>
    <property type="molecule type" value="Genomic_DNA"/>
</dbReference>
<organism evidence="2 3">
    <name type="scientific">Aspergillus chevalieri</name>
    <name type="common">Eurotium chevalieri</name>
    <dbReference type="NCBI Taxonomy" id="182096"/>
    <lineage>
        <taxon>Eukaryota</taxon>
        <taxon>Fungi</taxon>
        <taxon>Dikarya</taxon>
        <taxon>Ascomycota</taxon>
        <taxon>Pezizomycotina</taxon>
        <taxon>Eurotiomycetes</taxon>
        <taxon>Eurotiomycetidae</taxon>
        <taxon>Eurotiales</taxon>
        <taxon>Aspergillaceae</taxon>
        <taxon>Aspergillus</taxon>
        <taxon>Aspergillus subgen. Aspergillus</taxon>
    </lineage>
</organism>
<feature type="compositionally biased region" description="Polar residues" evidence="1">
    <location>
        <begin position="93"/>
        <end position="112"/>
    </location>
</feature>
<sequence length="243" mass="26352">MFPFLPWSCKTNMRSSPSAPTASIENSFGSSFSMPSPPTSIATMATTTTTATASSTLVDLSPRKSSYTPYGQSSSSCAFPSWPNRPSLVCSDPDQSTSSSAMNNTTPSTPSAYISDEELLDTPLSSPSEELGDDKQSLDPTLMSMSYTTEQRIRHMREMAEEEEGRAQFLAQVQAHARAQQAMRLQKPQSQLPVTTTTTTNQMATGPAMATIAARRKRRTVVPVVGKKRRATSSSSNKCYPRV</sequence>
<dbReference type="AlphaFoldDB" id="A0A7R7VSL8"/>